<sequence length="331" mass="38930">MPFPEQVDNHTLARLANHYARFQIREGTSQLQNNLYDIDKQAALNKALADIRQAFAKEDFFLNIETTITRFEKRIADCKKFSIGNCHELALMALDYMIRNQPNVHAEVYSIEGGDHAFLVIGRKIDSDPEKPETWGDEAYICDPWSNHVYPAAEYLDKTKNFYYITTPDGRQINYIEDFDPSRHKMVPVQNQNSIHFLQESSKLNTILLDVFTTINERHCAIFDELANDLNEISIKLNKKYGQNDPKVKILNEKINIIREETAKMRSEFNDYAQRLRSEMNPETYHAHKEINDDLQRMMKNRLKIYVRLKSYQQKKVLAWIHTVKRIRLSL</sequence>
<dbReference type="Proteomes" id="UP000018838">
    <property type="component" value="Chromosome"/>
</dbReference>
<accession>W0BC87</accession>
<dbReference type="KEGG" id="lok:Loa_02616"/>
<dbReference type="HOGENOM" id="CLU_838862_0_0_6"/>
<dbReference type="AlphaFoldDB" id="W0BC87"/>
<reference evidence="1 2" key="1">
    <citation type="journal article" date="2013" name="Int. J. Med. Microbiol.">
        <title>Legionella oakridgensis ATCC 33761 genome sequence and phenotypic characterization reveals its replication capacity in amoebae.</title>
        <authorList>
            <person name="Brzuszkiewicz E."/>
            <person name="Schulz T."/>
            <person name="Rydzewski K."/>
            <person name="Daniel R."/>
            <person name="Gillmaier N."/>
            <person name="Dittmann C."/>
            <person name="Holland G."/>
            <person name="Schunder E."/>
            <person name="Lautner M."/>
            <person name="Eisenreich W."/>
            <person name="Luck C."/>
            <person name="Heuner K."/>
        </authorList>
    </citation>
    <scope>NUCLEOTIDE SEQUENCE [LARGE SCALE GENOMIC DNA]</scope>
    <source>
        <strain>OR-10</strain>
        <strain evidence="2">ATCC 33761</strain>
    </source>
</reference>
<proteinExistence type="predicted"/>
<dbReference type="EMBL" id="CP004006">
    <property type="protein sequence ID" value="AHE68153.1"/>
    <property type="molecule type" value="Genomic_DNA"/>
</dbReference>
<dbReference type="eggNOG" id="ENOG5033MW9">
    <property type="taxonomic scope" value="Bacteria"/>
</dbReference>
<keyword evidence="2" id="KW-1185">Reference proteome</keyword>
<evidence type="ECO:0000313" key="1">
    <source>
        <dbReference type="EMBL" id="AHE68153.1"/>
    </source>
</evidence>
<gene>
    <name evidence="1" type="ORF">Loa_02616</name>
</gene>
<name>W0BC87_9GAMM</name>
<protein>
    <submittedName>
        <fullName evidence="1">Uncharacterized protein</fullName>
    </submittedName>
</protein>
<evidence type="ECO:0000313" key="2">
    <source>
        <dbReference type="Proteomes" id="UP000018838"/>
    </source>
</evidence>
<organism evidence="1 2">
    <name type="scientific">Legionella oakridgensis ATCC 33761 = DSM 21215</name>
    <dbReference type="NCBI Taxonomy" id="1268635"/>
    <lineage>
        <taxon>Bacteria</taxon>
        <taxon>Pseudomonadati</taxon>
        <taxon>Pseudomonadota</taxon>
        <taxon>Gammaproteobacteria</taxon>
        <taxon>Legionellales</taxon>
        <taxon>Legionellaceae</taxon>
        <taxon>Legionella</taxon>
    </lineage>
</organism>
<dbReference type="RefSeq" id="WP_025386499.1">
    <property type="nucleotide sequence ID" value="NZ_CP004006.1"/>
</dbReference>
<dbReference type="PATRIC" id="fig|1268635.3.peg.2688"/>